<evidence type="ECO:0000313" key="2">
    <source>
        <dbReference type="Proteomes" id="UP000018817"/>
    </source>
</evidence>
<dbReference type="GeneID" id="20190501"/>
<gene>
    <name evidence="1" type="ORF">PPTG_21902</name>
</gene>
<dbReference type="AlphaFoldDB" id="W2QT53"/>
<evidence type="ECO:0000313" key="1">
    <source>
        <dbReference type="EMBL" id="ETN16342.1"/>
    </source>
</evidence>
<dbReference type="Proteomes" id="UP000018817">
    <property type="component" value="Unassembled WGS sequence"/>
</dbReference>
<dbReference type="EMBL" id="KI669569">
    <property type="protein sequence ID" value="ETN16342.1"/>
    <property type="molecule type" value="Genomic_DNA"/>
</dbReference>
<name>W2QT53_PHYN3</name>
<reference evidence="2" key="1">
    <citation type="submission" date="2011-12" db="EMBL/GenBank/DDBJ databases">
        <authorList>
            <consortium name="The Broad Institute Genome Sequencing Platform"/>
            <person name="Russ C."/>
            <person name="Tyler B."/>
            <person name="Panabieres F."/>
            <person name="Shan W."/>
            <person name="Tripathy S."/>
            <person name="Grunwald N."/>
            <person name="Machado M."/>
            <person name="Young S.K."/>
            <person name="Zeng Q."/>
            <person name="Gargeya S."/>
            <person name="Fitzgerald M."/>
            <person name="Haas B."/>
            <person name="Abouelleil A."/>
            <person name="Alvarado L."/>
            <person name="Arachchi H.M."/>
            <person name="Berlin A."/>
            <person name="Chapman S.B."/>
            <person name="Gearin G."/>
            <person name="Goldberg J."/>
            <person name="Griggs A."/>
            <person name="Gujja S."/>
            <person name="Hansen M."/>
            <person name="Heiman D."/>
            <person name="Howarth C."/>
            <person name="Larimer J."/>
            <person name="Lui A."/>
            <person name="MacDonald P.J.P."/>
            <person name="McCowen C."/>
            <person name="Montmayeur A."/>
            <person name="Murphy C."/>
            <person name="Neiman D."/>
            <person name="Pearson M."/>
            <person name="Priest M."/>
            <person name="Roberts A."/>
            <person name="Saif S."/>
            <person name="Shea T."/>
            <person name="Sisk P."/>
            <person name="Stolte C."/>
            <person name="Sykes S."/>
            <person name="Wortman J."/>
            <person name="Nusbaum C."/>
            <person name="Birren B."/>
        </authorList>
    </citation>
    <scope>NUCLEOTIDE SEQUENCE [LARGE SCALE GENOMIC DNA]</scope>
    <source>
        <strain evidence="2">INRA-310</strain>
    </source>
</reference>
<dbReference type="VEuPathDB" id="FungiDB:PPTG_21902"/>
<proteinExistence type="predicted"/>
<dbReference type="RefSeq" id="XP_008898852.1">
    <property type="nucleotide sequence ID" value="XM_008900604.1"/>
</dbReference>
<sequence>MIYAQDERGYEESPLALKKARNEARNVSFVGYME</sequence>
<accession>W2QT53</accession>
<organism evidence="1 2">
    <name type="scientific">Phytophthora nicotianae (strain INRA-310)</name>
    <name type="common">Phytophthora parasitica</name>
    <dbReference type="NCBI Taxonomy" id="761204"/>
    <lineage>
        <taxon>Eukaryota</taxon>
        <taxon>Sar</taxon>
        <taxon>Stramenopiles</taxon>
        <taxon>Oomycota</taxon>
        <taxon>Peronosporomycetes</taxon>
        <taxon>Peronosporales</taxon>
        <taxon>Peronosporaceae</taxon>
        <taxon>Phytophthora</taxon>
    </lineage>
</organism>
<reference evidence="1 2" key="2">
    <citation type="submission" date="2013-11" db="EMBL/GenBank/DDBJ databases">
        <title>The Genome Sequence of Phytophthora parasitica INRA-310.</title>
        <authorList>
            <consortium name="The Broad Institute Genomics Platform"/>
            <person name="Russ C."/>
            <person name="Tyler B."/>
            <person name="Panabieres F."/>
            <person name="Shan W."/>
            <person name="Tripathy S."/>
            <person name="Grunwald N."/>
            <person name="Machado M."/>
            <person name="Johnson C.S."/>
            <person name="Arredondo F."/>
            <person name="Hong C."/>
            <person name="Coffey M."/>
            <person name="Young S.K."/>
            <person name="Zeng Q."/>
            <person name="Gargeya S."/>
            <person name="Fitzgerald M."/>
            <person name="Abouelleil A."/>
            <person name="Alvarado L."/>
            <person name="Chapman S.B."/>
            <person name="Gainer-Dewar J."/>
            <person name="Goldberg J."/>
            <person name="Griggs A."/>
            <person name="Gujja S."/>
            <person name="Hansen M."/>
            <person name="Howarth C."/>
            <person name="Imamovic A."/>
            <person name="Ireland A."/>
            <person name="Larimer J."/>
            <person name="McCowan C."/>
            <person name="Murphy C."/>
            <person name="Pearson M."/>
            <person name="Poon T.W."/>
            <person name="Priest M."/>
            <person name="Roberts A."/>
            <person name="Saif S."/>
            <person name="Shea T."/>
            <person name="Sykes S."/>
            <person name="Wortman J."/>
            <person name="Nusbaum C."/>
            <person name="Birren B."/>
        </authorList>
    </citation>
    <scope>NUCLEOTIDE SEQUENCE [LARGE SCALE GENOMIC DNA]</scope>
    <source>
        <strain evidence="1 2">INRA-310</strain>
    </source>
</reference>
<protein>
    <submittedName>
        <fullName evidence="1">Uncharacterized protein</fullName>
    </submittedName>
</protein>